<organism evidence="8 9">
    <name type="scientific">Elysia marginata</name>
    <dbReference type="NCBI Taxonomy" id="1093978"/>
    <lineage>
        <taxon>Eukaryota</taxon>
        <taxon>Metazoa</taxon>
        <taxon>Spiralia</taxon>
        <taxon>Lophotrochozoa</taxon>
        <taxon>Mollusca</taxon>
        <taxon>Gastropoda</taxon>
        <taxon>Heterobranchia</taxon>
        <taxon>Euthyneura</taxon>
        <taxon>Panpulmonata</taxon>
        <taxon>Sacoglossa</taxon>
        <taxon>Placobranchoidea</taxon>
        <taxon>Plakobranchidae</taxon>
        <taxon>Elysia</taxon>
    </lineage>
</organism>
<dbReference type="SUPFAM" id="SSF161070">
    <property type="entry name" value="SNF-like"/>
    <property type="match status" value="1"/>
</dbReference>
<feature type="transmembrane region" description="Helical" evidence="7">
    <location>
        <begin position="364"/>
        <end position="382"/>
    </location>
</feature>
<evidence type="ECO:0000313" key="8">
    <source>
        <dbReference type="EMBL" id="GFR67940.1"/>
    </source>
</evidence>
<accession>A0AAV4F6D7</accession>
<feature type="transmembrane region" description="Helical" evidence="7">
    <location>
        <begin position="97"/>
        <end position="124"/>
    </location>
</feature>
<proteinExistence type="predicted"/>
<dbReference type="PANTHER" id="PTHR42948:SF1">
    <property type="entry name" value="TRANSPORTER"/>
    <property type="match status" value="1"/>
</dbReference>
<dbReference type="PROSITE" id="PS50267">
    <property type="entry name" value="NA_NEUROTRAN_SYMP_3"/>
    <property type="match status" value="1"/>
</dbReference>
<sequence>MGARFQEDGRPSWRSQTGVVFSCLGCVVGTGNIWRFPRIVANHAKHGGGLVFLIAWLLFLLLWSIPMVMIEYATGRYTRKAVVGAFRELVGPRASWCGMWISTVFFLIGCYYCVILGWCFYYFIYCAAHELPTQPEEGHRIFKDFAMTSRWPVLTTAVAVTLACLFVVKGVKTIERVCTCLVPALLLILTFTFIWSLTRPHSDLGLTYLFKPNWGDLSSPRLWIDALTQNAFDTGAGAGLLVPYASYMTRRHGIVRYATLIPTANNLISLVAGMTIFSAVFSTMIELRPQYTEADIIDILTDSGPGNTGLTFIWLPVLFATAGTLGRVLACLFFLCLSFAGLTSLMASVELFTHTLEDWGMRRIYAVLLCAILMGGISQISASNTAILTNQDFVWGFALIINGLLLLYLVWHVGAEVYREELINLYGSDDWHLALTWNWVIKYLAPIEALVLLVWWAVDLISSHVKHGPAWYKFGTETFMSIVVQVSAFISDTGSVRSVIIGWKFSIGCGN</sequence>
<evidence type="ECO:0000256" key="4">
    <source>
        <dbReference type="ARBA" id="ARBA00022989"/>
    </source>
</evidence>
<comment type="subcellular location">
    <subcellularLocation>
        <location evidence="1">Membrane</location>
        <topology evidence="1">Multi-pass membrane protein</topology>
    </subcellularLocation>
</comment>
<dbReference type="NCBIfam" id="NF037979">
    <property type="entry name" value="Na_transp"/>
    <property type="match status" value="1"/>
</dbReference>
<keyword evidence="3 7" id="KW-0812">Transmembrane</keyword>
<keyword evidence="6" id="KW-0915">Sodium</keyword>
<evidence type="ECO:0000256" key="1">
    <source>
        <dbReference type="ARBA" id="ARBA00004141"/>
    </source>
</evidence>
<feature type="transmembrane region" description="Helical" evidence="7">
    <location>
        <begin position="18"/>
        <end position="37"/>
    </location>
</feature>
<feature type="transmembrane region" description="Helical" evidence="7">
    <location>
        <begin position="180"/>
        <end position="198"/>
    </location>
</feature>
<evidence type="ECO:0000256" key="2">
    <source>
        <dbReference type="ARBA" id="ARBA00022448"/>
    </source>
</evidence>
<evidence type="ECO:0000256" key="5">
    <source>
        <dbReference type="ARBA" id="ARBA00023136"/>
    </source>
</evidence>
<evidence type="ECO:0000313" key="9">
    <source>
        <dbReference type="Proteomes" id="UP000762676"/>
    </source>
</evidence>
<evidence type="ECO:0000256" key="7">
    <source>
        <dbReference type="SAM" id="Phobius"/>
    </source>
</evidence>
<feature type="binding site" evidence="6">
    <location>
        <position position="344"/>
    </location>
    <ligand>
        <name>Na(+)</name>
        <dbReference type="ChEBI" id="CHEBI:29101"/>
        <label>1</label>
    </ligand>
</feature>
<dbReference type="AlphaFoldDB" id="A0AAV4F6D7"/>
<reference evidence="8 9" key="1">
    <citation type="journal article" date="2021" name="Elife">
        <title>Chloroplast acquisition without the gene transfer in kleptoplastic sea slugs, Plakobranchus ocellatus.</title>
        <authorList>
            <person name="Maeda T."/>
            <person name="Takahashi S."/>
            <person name="Yoshida T."/>
            <person name="Shimamura S."/>
            <person name="Takaki Y."/>
            <person name="Nagai Y."/>
            <person name="Toyoda A."/>
            <person name="Suzuki Y."/>
            <person name="Arimoto A."/>
            <person name="Ishii H."/>
            <person name="Satoh N."/>
            <person name="Nishiyama T."/>
            <person name="Hasebe M."/>
            <person name="Maruyama T."/>
            <person name="Minagawa J."/>
            <person name="Obokata J."/>
            <person name="Shigenobu S."/>
        </authorList>
    </citation>
    <scope>NUCLEOTIDE SEQUENCE [LARGE SCALE GENOMIC DNA]</scope>
</reference>
<feature type="binding site" evidence="6">
    <location>
        <position position="28"/>
    </location>
    <ligand>
        <name>Na(+)</name>
        <dbReference type="ChEBI" id="CHEBI:29101"/>
        <label>1</label>
    </ligand>
</feature>
<keyword evidence="6" id="KW-0479">Metal-binding</keyword>
<dbReference type="PRINTS" id="PR00176">
    <property type="entry name" value="NANEUSMPORT"/>
</dbReference>
<feature type="binding site" evidence="6">
    <location>
        <position position="32"/>
    </location>
    <ligand>
        <name>Na(+)</name>
        <dbReference type="ChEBI" id="CHEBI:29101"/>
        <label>1</label>
    </ligand>
</feature>
<dbReference type="GO" id="GO:0016020">
    <property type="term" value="C:membrane"/>
    <property type="evidence" value="ECO:0007669"/>
    <property type="project" value="UniProtKB-SubCell"/>
</dbReference>
<dbReference type="GO" id="GO:0046872">
    <property type="term" value="F:metal ion binding"/>
    <property type="evidence" value="ECO:0007669"/>
    <property type="project" value="UniProtKB-KW"/>
</dbReference>
<evidence type="ECO:0000256" key="3">
    <source>
        <dbReference type="ARBA" id="ARBA00022692"/>
    </source>
</evidence>
<keyword evidence="5 7" id="KW-0472">Membrane</keyword>
<feature type="transmembrane region" description="Helical" evidence="7">
    <location>
        <begin position="439"/>
        <end position="458"/>
    </location>
</feature>
<dbReference type="Proteomes" id="UP000762676">
    <property type="component" value="Unassembled WGS sequence"/>
</dbReference>
<dbReference type="EMBL" id="BMAT01004082">
    <property type="protein sequence ID" value="GFR67940.1"/>
    <property type="molecule type" value="Genomic_DNA"/>
</dbReference>
<evidence type="ECO:0000256" key="6">
    <source>
        <dbReference type="PIRSR" id="PIRSR600175-1"/>
    </source>
</evidence>
<feature type="transmembrane region" description="Helical" evidence="7">
    <location>
        <begin position="394"/>
        <end position="418"/>
    </location>
</feature>
<name>A0AAV4F6D7_9GAST</name>
<feature type="binding site" evidence="6">
    <location>
        <position position="265"/>
    </location>
    <ligand>
        <name>Na(+)</name>
        <dbReference type="ChEBI" id="CHEBI:29101"/>
        <label>1</label>
    </ligand>
</feature>
<dbReference type="PANTHER" id="PTHR42948">
    <property type="entry name" value="TRANSPORTER"/>
    <property type="match status" value="1"/>
</dbReference>
<feature type="transmembrane region" description="Helical" evidence="7">
    <location>
        <begin position="308"/>
        <end position="326"/>
    </location>
</feature>
<feature type="transmembrane region" description="Helical" evidence="7">
    <location>
        <begin position="151"/>
        <end position="168"/>
    </location>
</feature>
<dbReference type="Pfam" id="PF00209">
    <property type="entry name" value="SNF"/>
    <property type="match status" value="2"/>
</dbReference>
<keyword evidence="2" id="KW-0813">Transport</keyword>
<comment type="caution">
    <text evidence="8">The sequence shown here is derived from an EMBL/GenBank/DDBJ whole genome shotgun (WGS) entry which is preliminary data.</text>
</comment>
<feature type="transmembrane region" description="Helical" evidence="7">
    <location>
        <begin position="267"/>
        <end position="287"/>
    </location>
</feature>
<dbReference type="InterPro" id="IPR037272">
    <property type="entry name" value="SNS_sf"/>
</dbReference>
<keyword evidence="9" id="KW-1185">Reference proteome</keyword>
<feature type="transmembrane region" description="Helical" evidence="7">
    <location>
        <begin position="332"/>
        <end position="352"/>
    </location>
</feature>
<protein>
    <submittedName>
        <fullName evidence="8">Sodium-dependent transporter</fullName>
    </submittedName>
</protein>
<dbReference type="InterPro" id="IPR000175">
    <property type="entry name" value="Na/ntran_symport"/>
</dbReference>
<gene>
    <name evidence="8" type="ORF">ElyMa_002011400</name>
</gene>
<feature type="transmembrane region" description="Helical" evidence="7">
    <location>
        <begin position="49"/>
        <end position="70"/>
    </location>
</feature>
<keyword evidence="4 7" id="KW-1133">Transmembrane helix</keyword>
<feature type="binding site" evidence="6">
    <location>
        <position position="25"/>
    </location>
    <ligand>
        <name>Na(+)</name>
        <dbReference type="ChEBI" id="CHEBI:29101"/>
        <label>1</label>
    </ligand>
</feature>